<dbReference type="InterPro" id="IPR003114">
    <property type="entry name" value="Phox_assoc"/>
</dbReference>
<dbReference type="Pfam" id="PF02194">
    <property type="entry name" value="PXA"/>
    <property type="match status" value="1"/>
</dbReference>
<evidence type="ECO:0000256" key="1">
    <source>
        <dbReference type="SAM" id="Phobius"/>
    </source>
</evidence>
<dbReference type="PANTHER" id="PTHR22775:SF44">
    <property type="entry name" value="SORTING NEXIN-14"/>
    <property type="match status" value="1"/>
</dbReference>
<protein>
    <submittedName>
        <fullName evidence="6">PXA domain-containing protein</fullName>
    </submittedName>
</protein>
<dbReference type="PROSITE" id="PS50195">
    <property type="entry name" value="PX"/>
    <property type="match status" value="1"/>
</dbReference>
<dbReference type="InterPro" id="IPR016137">
    <property type="entry name" value="RGS"/>
</dbReference>
<dbReference type="PANTHER" id="PTHR22775">
    <property type="entry name" value="SORTING NEXIN"/>
    <property type="match status" value="1"/>
</dbReference>
<dbReference type="AlphaFoldDB" id="A0A914C7F5"/>
<dbReference type="Pfam" id="PF00615">
    <property type="entry name" value="RGS"/>
    <property type="match status" value="1"/>
</dbReference>
<dbReference type="InterPro" id="IPR001683">
    <property type="entry name" value="PX_dom"/>
</dbReference>
<name>A0A914C7F5_9BILA</name>
<feature type="domain" description="PXA" evidence="4">
    <location>
        <begin position="88"/>
        <end position="282"/>
    </location>
</feature>
<dbReference type="SMART" id="SM00313">
    <property type="entry name" value="PXA"/>
    <property type="match status" value="1"/>
</dbReference>
<evidence type="ECO:0000313" key="5">
    <source>
        <dbReference type="Proteomes" id="UP000887540"/>
    </source>
</evidence>
<feature type="domain" description="PX" evidence="3">
    <location>
        <begin position="527"/>
        <end position="655"/>
    </location>
</feature>
<keyword evidence="5" id="KW-1185">Reference proteome</keyword>
<evidence type="ECO:0000259" key="4">
    <source>
        <dbReference type="PROSITE" id="PS51207"/>
    </source>
</evidence>
<dbReference type="Gene3D" id="3.30.1520.10">
    <property type="entry name" value="Phox-like domain"/>
    <property type="match status" value="1"/>
</dbReference>
<evidence type="ECO:0000313" key="6">
    <source>
        <dbReference type="WBParaSite" id="ACRNAN_Path_47.g174.t2"/>
    </source>
</evidence>
<dbReference type="SUPFAM" id="SSF48097">
    <property type="entry name" value="Regulator of G-protein signaling, RGS"/>
    <property type="match status" value="1"/>
</dbReference>
<dbReference type="InterPro" id="IPR044926">
    <property type="entry name" value="RGS_subdomain_2"/>
</dbReference>
<evidence type="ECO:0000259" key="2">
    <source>
        <dbReference type="PROSITE" id="PS50132"/>
    </source>
</evidence>
<dbReference type="InterPro" id="IPR036305">
    <property type="entry name" value="RGS_sf"/>
</dbReference>
<dbReference type="InterPro" id="IPR036871">
    <property type="entry name" value="PX_dom_sf"/>
</dbReference>
<dbReference type="Gene3D" id="1.10.167.10">
    <property type="entry name" value="Regulator of G-protein Signalling 4, domain 2"/>
    <property type="match status" value="1"/>
</dbReference>
<dbReference type="SUPFAM" id="SSF64268">
    <property type="entry name" value="PX domain"/>
    <property type="match status" value="1"/>
</dbReference>
<dbReference type="GO" id="GO:0005770">
    <property type="term" value="C:late endosome"/>
    <property type="evidence" value="ECO:0007669"/>
    <property type="project" value="TreeGrafter"/>
</dbReference>
<dbReference type="PROSITE" id="PS51207">
    <property type="entry name" value="PXA"/>
    <property type="match status" value="1"/>
</dbReference>
<dbReference type="GO" id="GO:0097352">
    <property type="term" value="P:autophagosome maturation"/>
    <property type="evidence" value="ECO:0007669"/>
    <property type="project" value="TreeGrafter"/>
</dbReference>
<proteinExistence type="predicted"/>
<organism evidence="5 6">
    <name type="scientific">Acrobeloides nanus</name>
    <dbReference type="NCBI Taxonomy" id="290746"/>
    <lineage>
        <taxon>Eukaryota</taxon>
        <taxon>Metazoa</taxon>
        <taxon>Ecdysozoa</taxon>
        <taxon>Nematoda</taxon>
        <taxon>Chromadorea</taxon>
        <taxon>Rhabditida</taxon>
        <taxon>Tylenchina</taxon>
        <taxon>Cephalobomorpha</taxon>
        <taxon>Cephaloboidea</taxon>
        <taxon>Cephalobidae</taxon>
        <taxon>Acrobeloides</taxon>
    </lineage>
</organism>
<feature type="domain" description="RGS" evidence="2">
    <location>
        <begin position="316"/>
        <end position="443"/>
    </location>
</feature>
<sequence length="921" mass="106637">MAYELTLWQGVAIFVALFAVYSFDWVTLCFCALFFGIGYGLALQFSRGKTSVFAHIVARYRDYVIEKNDALIQTIAPSTEIKENLPITESLNLAIEELIETIMRNYIKKWYLSELGTDNAFIFEIQYHIRFAILRALKSLQKVNLSQVLLDDFLPPLVLHVERVCSLSEKTEKLALPAKEVTILKEFDDLHIALWSRENESNYLRLVGELLTERLVDEYRIGGQEAAFERPLNINGKIWPCHSARHLIREILVSSILLPLLDLLSDPDTINQLILLGMEPDENLERLEVENIQPVSDYVDAVPGTNEMPDSLLALKLSDIVRDPRLLQLFNMFLRDQRGPNNYLDCFLLAYEIQHNRLEDNQAIFNELQSDAWQLYGDYVHESAPNRIDFPDEIVKEFTLAFDTKDLKLLLKATEEVYKNLYEHLNSQFVVQFCQSEMYLSYLCGSPPDVQEFIRGPIDSPELKQEKSTEGSFSLSQFRNRLFNLMTLRYDSETLDPDGKEATSPNPNAQVEIGDIALIDLTKNLNRWNVYITKIEPRKDSAGRLYYVYVIYVERNDLSSDSDSGLDLEALPSSWIIGRKYDELFALDERLVEFHGSAVRLGLLPDKKPMQARSRAFMETQRVQFERYLQALIQQPFLKRSELLYSFLTSDEEAFETTIISELNPFKVMRKVPNKLARERGQNLKPFILNVLANILAPTSFQVEPPSQQQYSDENSISSFTDESHDNRYFGSKIALDNLQISRSLNEAKDYSQSFIFIQCWRRNIFDAFLFVAFRLARFSRYILSILVAIQVFAARSVNSLTKYFTSQLVRWTLKEQHLIYLIRILESTMNGPQNPLPSEQEIRLRAELAQRRLDDYIEESLSTAGVKALMDSKRLRLFVQRLFEALQYPRLNKQLVLVLMDIIVEKIQQPGIQENSEMSM</sequence>
<dbReference type="PROSITE" id="PS50132">
    <property type="entry name" value="RGS"/>
    <property type="match status" value="1"/>
</dbReference>
<keyword evidence="1" id="KW-1133">Transmembrane helix</keyword>
<keyword evidence="1" id="KW-0472">Membrane</keyword>
<dbReference type="GO" id="GO:0035091">
    <property type="term" value="F:phosphatidylinositol binding"/>
    <property type="evidence" value="ECO:0007669"/>
    <property type="project" value="InterPro"/>
</dbReference>
<dbReference type="Pfam" id="PF00787">
    <property type="entry name" value="PX"/>
    <property type="match status" value="1"/>
</dbReference>
<dbReference type="SMART" id="SM00315">
    <property type="entry name" value="RGS"/>
    <property type="match status" value="1"/>
</dbReference>
<reference evidence="6" key="1">
    <citation type="submission" date="2022-11" db="UniProtKB">
        <authorList>
            <consortium name="WormBaseParasite"/>
        </authorList>
    </citation>
    <scope>IDENTIFICATION</scope>
</reference>
<keyword evidence="1" id="KW-0812">Transmembrane</keyword>
<accession>A0A914C7F5</accession>
<feature type="transmembrane region" description="Helical" evidence="1">
    <location>
        <begin position="12"/>
        <end position="41"/>
    </location>
</feature>
<dbReference type="SMART" id="SM00312">
    <property type="entry name" value="PX"/>
    <property type="match status" value="1"/>
</dbReference>
<dbReference type="Proteomes" id="UP000887540">
    <property type="component" value="Unplaced"/>
</dbReference>
<dbReference type="WBParaSite" id="ACRNAN_Path_47.g174.t2">
    <property type="protein sequence ID" value="ACRNAN_Path_47.g174.t2"/>
    <property type="gene ID" value="ACRNAN_Path_47.g174"/>
</dbReference>
<evidence type="ECO:0000259" key="3">
    <source>
        <dbReference type="PROSITE" id="PS50195"/>
    </source>
</evidence>